<dbReference type="EMBL" id="JBBJUP010000028">
    <property type="protein sequence ID" value="MEJ8282092.1"/>
    <property type="molecule type" value="Genomic_DNA"/>
</dbReference>
<sequence length="146" mass="16247">MPVAFVPAAVPALDLHDSGRWRELGVTHWHCGTDDVATDDKIRYSAERWHGLTGARYELHTGDPHEAWRFMAEARIRTCARGSDPAAVARAAGIGSPEEWERACRLSWWMLTHAKGFTSTGIVISDGRSVDLFVEGMTPYTCSRHP</sequence>
<reference evidence="1 2" key="1">
    <citation type="submission" date="2024-03" db="EMBL/GenBank/DDBJ databases">
        <title>Draft genome sequence of Pseudonocardia sp. DW16-2.</title>
        <authorList>
            <person name="Duangmal K."/>
        </authorList>
    </citation>
    <scope>NUCLEOTIDE SEQUENCE [LARGE SCALE GENOMIC DNA]</scope>
    <source>
        <strain evidence="1 2">DW16-2</strain>
    </source>
</reference>
<gene>
    <name evidence="1" type="ORF">WJX68_24395</name>
</gene>
<evidence type="ECO:0000313" key="2">
    <source>
        <dbReference type="Proteomes" id="UP001364211"/>
    </source>
</evidence>
<comment type="caution">
    <text evidence="1">The sequence shown here is derived from an EMBL/GenBank/DDBJ whole genome shotgun (WGS) entry which is preliminary data.</text>
</comment>
<evidence type="ECO:0000313" key="1">
    <source>
        <dbReference type="EMBL" id="MEJ8282092.1"/>
    </source>
</evidence>
<organism evidence="1 2">
    <name type="scientific">Pseudonocardia spirodelae</name>
    <dbReference type="NCBI Taxonomy" id="3133431"/>
    <lineage>
        <taxon>Bacteria</taxon>
        <taxon>Bacillati</taxon>
        <taxon>Actinomycetota</taxon>
        <taxon>Actinomycetes</taxon>
        <taxon>Pseudonocardiales</taxon>
        <taxon>Pseudonocardiaceae</taxon>
        <taxon>Pseudonocardia</taxon>
    </lineage>
</organism>
<proteinExistence type="predicted"/>
<keyword evidence="2" id="KW-1185">Reference proteome</keyword>
<protein>
    <submittedName>
        <fullName evidence="1">Uncharacterized protein</fullName>
    </submittedName>
</protein>
<accession>A0ABU8TEF6</accession>
<dbReference type="Proteomes" id="UP001364211">
    <property type="component" value="Unassembled WGS sequence"/>
</dbReference>
<name>A0ABU8TEF6_9PSEU</name>
<dbReference type="RefSeq" id="WP_340295172.1">
    <property type="nucleotide sequence ID" value="NZ_JBBJUP010000028.1"/>
</dbReference>